<evidence type="ECO:0000313" key="1">
    <source>
        <dbReference type="EMBL" id="OFV71737.1"/>
    </source>
</evidence>
<protein>
    <recommendedName>
        <fullName evidence="3">DUF2971 domain-containing protein</fullName>
    </recommendedName>
</protein>
<gene>
    <name evidence="1" type="ORF">ACWI_07100</name>
</gene>
<dbReference type="Pfam" id="PF11185">
    <property type="entry name" value="DUF2971"/>
    <property type="match status" value="1"/>
</dbReference>
<evidence type="ECO:0008006" key="3">
    <source>
        <dbReference type="Google" id="ProtNLM"/>
    </source>
</evidence>
<dbReference type="EMBL" id="LKEU01000015">
    <property type="protein sequence ID" value="OFV71737.1"/>
    <property type="molecule type" value="Genomic_DNA"/>
</dbReference>
<sequence length="242" mass="28915">MNFPEKIFKYRAFNNLKYVNEIFEKKRLYLAKRKELNDPFEGCNFSVNLGVAGQGITKALKVHHPIIEERLDRYRILSLSENCRSPQMWAHYADNYRGFCLQFSTLNTFKQIKPVSYIPSDITHEEQKIPGDENKLLEIITDSYFKKCKEWNYEKEYRILKPASEEYLEFDIEALETVILGINISEENKRNEEILINHAQKNGIRVLKMFISNENYKIRFFDYDTKIQYTGRNIEEYECKDI</sequence>
<comment type="caution">
    <text evidence="1">The sequence shown here is derived from an EMBL/GenBank/DDBJ whole genome shotgun (WGS) entry which is preliminary data.</text>
</comment>
<accession>A0A1F2PK93</accession>
<dbReference type="RefSeq" id="WP_070370067.1">
    <property type="nucleotide sequence ID" value="NZ_LKEU01000015.1"/>
</dbReference>
<organism evidence="1 2">
    <name type="scientific">Acetobacterium wieringae</name>
    <dbReference type="NCBI Taxonomy" id="52694"/>
    <lineage>
        <taxon>Bacteria</taxon>
        <taxon>Bacillati</taxon>
        <taxon>Bacillota</taxon>
        <taxon>Clostridia</taxon>
        <taxon>Eubacteriales</taxon>
        <taxon>Eubacteriaceae</taxon>
        <taxon>Acetobacterium</taxon>
    </lineage>
</organism>
<reference evidence="1 2" key="1">
    <citation type="submission" date="2015-09" db="EMBL/GenBank/DDBJ databases">
        <title>Genome sequence of Acetobacterium wieringae DSM 1911.</title>
        <authorList>
            <person name="Poehlein A."/>
            <person name="Bengelsdorf F.R."/>
            <person name="Schiel-Bengelsdorf B."/>
            <person name="Duerre P."/>
            <person name="Daniel R."/>
        </authorList>
    </citation>
    <scope>NUCLEOTIDE SEQUENCE [LARGE SCALE GENOMIC DNA]</scope>
    <source>
        <strain evidence="1 2">DSM 1911</strain>
    </source>
</reference>
<dbReference type="InterPro" id="IPR021352">
    <property type="entry name" value="DUF2971"/>
</dbReference>
<dbReference type="Proteomes" id="UP000176244">
    <property type="component" value="Unassembled WGS sequence"/>
</dbReference>
<dbReference type="STRING" id="52694.ACWI_07100"/>
<dbReference type="AlphaFoldDB" id="A0A1F2PK93"/>
<name>A0A1F2PK93_9FIRM</name>
<evidence type="ECO:0000313" key="2">
    <source>
        <dbReference type="Proteomes" id="UP000176244"/>
    </source>
</evidence>
<proteinExistence type="predicted"/>